<sequence length="74" mass="8943">MFPEFRELITKLKNSDAHFTRLFERHNELDQRIKNMESNIELATNDEVELLKKEKLHIKDELYAILKKKISLMN</sequence>
<evidence type="ECO:0000313" key="3">
    <source>
        <dbReference type="Proteomes" id="UP000005467"/>
    </source>
</evidence>
<dbReference type="Gene3D" id="6.10.280.50">
    <property type="match status" value="1"/>
</dbReference>
<keyword evidence="1" id="KW-0175">Coiled coil</keyword>
<evidence type="ECO:0000256" key="1">
    <source>
        <dbReference type="SAM" id="Coils"/>
    </source>
</evidence>
<organism evidence="2 3">
    <name type="scientific">Actinobacillus ureae ATCC 25976</name>
    <dbReference type="NCBI Taxonomy" id="887324"/>
    <lineage>
        <taxon>Bacteria</taxon>
        <taxon>Pseudomonadati</taxon>
        <taxon>Pseudomonadota</taxon>
        <taxon>Gammaproteobacteria</taxon>
        <taxon>Pasteurellales</taxon>
        <taxon>Pasteurellaceae</taxon>
        <taxon>Actinobacillus</taxon>
    </lineage>
</organism>
<dbReference type="HOGENOM" id="CLU_165482_2_0_6"/>
<dbReference type="Pfam" id="PF04325">
    <property type="entry name" value="DUF465"/>
    <property type="match status" value="1"/>
</dbReference>
<keyword evidence="3" id="KW-1185">Reference proteome</keyword>
<dbReference type="RefSeq" id="WP_005624756.1">
    <property type="nucleotide sequence ID" value="NZ_GL831081.1"/>
</dbReference>
<gene>
    <name evidence="2" type="ORF">HMPREF0027_2146</name>
</gene>
<dbReference type="EMBL" id="AEVG01000138">
    <property type="protein sequence ID" value="EFX90789.1"/>
    <property type="molecule type" value="Genomic_DNA"/>
</dbReference>
<protein>
    <recommendedName>
        <fullName evidence="4">DUF465 domain-containing protein</fullName>
    </recommendedName>
</protein>
<dbReference type="AlphaFoldDB" id="E8KJX9"/>
<name>E8KJX9_9PAST</name>
<evidence type="ECO:0008006" key="4">
    <source>
        <dbReference type="Google" id="ProtNLM"/>
    </source>
</evidence>
<proteinExistence type="predicted"/>
<accession>E8KJX9</accession>
<dbReference type="InterPro" id="IPR038444">
    <property type="entry name" value="DUF465_sf"/>
</dbReference>
<feature type="coiled-coil region" evidence="1">
    <location>
        <begin position="19"/>
        <end position="53"/>
    </location>
</feature>
<dbReference type="Proteomes" id="UP000005467">
    <property type="component" value="Unassembled WGS sequence"/>
</dbReference>
<dbReference type="InterPro" id="IPR007420">
    <property type="entry name" value="DUF465"/>
</dbReference>
<evidence type="ECO:0000313" key="2">
    <source>
        <dbReference type="EMBL" id="EFX90789.1"/>
    </source>
</evidence>
<reference evidence="2 3" key="1">
    <citation type="submission" date="2011-01" db="EMBL/GenBank/DDBJ databases">
        <authorList>
            <person name="Muzny D."/>
            <person name="Qin X."/>
            <person name="Deng J."/>
            <person name="Jiang H."/>
            <person name="Liu Y."/>
            <person name="Qu J."/>
            <person name="Song X.-Z."/>
            <person name="Zhang L."/>
            <person name="Thornton R."/>
            <person name="Coyle M."/>
            <person name="Francisco L."/>
            <person name="Jackson L."/>
            <person name="Javaid M."/>
            <person name="Korchina V."/>
            <person name="Kovar C."/>
            <person name="Mata R."/>
            <person name="Mathew T."/>
            <person name="Ngo R."/>
            <person name="Nguyen L."/>
            <person name="Nguyen N."/>
            <person name="Okwuonu G."/>
            <person name="Ongeri F."/>
            <person name="Pham C."/>
            <person name="Simmons D."/>
            <person name="Wilczek-Boney K."/>
            <person name="Hale W."/>
            <person name="Jakkamsetti A."/>
            <person name="Pham P."/>
            <person name="Ruth R."/>
            <person name="San Lucas F."/>
            <person name="Warren J."/>
            <person name="Zhang J."/>
            <person name="Zhao Z."/>
            <person name="Zhou C."/>
            <person name="Zhu D."/>
            <person name="Lee S."/>
            <person name="Bess C."/>
            <person name="Blankenburg K."/>
            <person name="Forbes L."/>
            <person name="Fu Q."/>
            <person name="Gubbala S."/>
            <person name="Hirani K."/>
            <person name="Jayaseelan J.C."/>
            <person name="Lara F."/>
            <person name="Munidasa M."/>
            <person name="Palculict T."/>
            <person name="Patil S."/>
            <person name="Pu L.-L."/>
            <person name="Saada N."/>
            <person name="Tang L."/>
            <person name="Weissenberger G."/>
            <person name="Zhu Y."/>
            <person name="Hemphill L."/>
            <person name="Shang Y."/>
            <person name="Youmans B."/>
            <person name="Ayvaz T."/>
            <person name="Ross M."/>
            <person name="Santibanez J."/>
            <person name="Aqrawi P."/>
            <person name="Gross S."/>
            <person name="Joshi V."/>
            <person name="Fowler G."/>
            <person name="Nazareth L."/>
            <person name="Reid J."/>
            <person name="Worley K."/>
            <person name="Petrosino J."/>
            <person name="Highlander S."/>
            <person name="Gibbs R."/>
        </authorList>
    </citation>
    <scope>NUCLEOTIDE SEQUENCE [LARGE SCALE GENOMIC DNA]</scope>
    <source>
        <strain evidence="2 3">ATCC 25976</strain>
    </source>
</reference>
<comment type="caution">
    <text evidence="2">The sequence shown here is derived from an EMBL/GenBank/DDBJ whole genome shotgun (WGS) entry which is preliminary data.</text>
</comment>